<keyword evidence="1" id="KW-1133">Transmembrane helix</keyword>
<dbReference type="AlphaFoldDB" id="A0A2K8NWT2"/>
<dbReference type="Proteomes" id="UP000232063">
    <property type="component" value="Chromosome"/>
</dbReference>
<evidence type="ECO:0000256" key="1">
    <source>
        <dbReference type="SAM" id="Phobius"/>
    </source>
</evidence>
<evidence type="ECO:0000313" key="3">
    <source>
        <dbReference type="Proteomes" id="UP000232063"/>
    </source>
</evidence>
<accession>A0A2K8NWT2</accession>
<feature type="transmembrane region" description="Helical" evidence="1">
    <location>
        <begin position="35"/>
        <end position="56"/>
    </location>
</feature>
<protein>
    <submittedName>
        <fullName evidence="2">Uncharacterized protein</fullName>
    </submittedName>
</protein>
<name>A0A2K8NWT2_9MOLU</name>
<organism evidence="2 3">
    <name type="scientific">Williamsoniiplasma luminosum</name>
    <dbReference type="NCBI Taxonomy" id="214888"/>
    <lineage>
        <taxon>Bacteria</taxon>
        <taxon>Bacillati</taxon>
        <taxon>Mycoplasmatota</taxon>
        <taxon>Mollicutes</taxon>
        <taxon>Entomoplasmatales</taxon>
        <taxon>Williamsoniiplasma</taxon>
    </lineage>
</organism>
<reference evidence="2 3" key="1">
    <citation type="submission" date="2017-11" db="EMBL/GenBank/DDBJ databases">
        <title>Genome sequence of Entomoplasma luminosum PIMN-1 (ATCC 49195).</title>
        <authorList>
            <person name="Lo W.-S."/>
            <person name="Gasparich G.E."/>
            <person name="Kuo C.-H."/>
        </authorList>
    </citation>
    <scope>NUCLEOTIDE SEQUENCE [LARGE SCALE GENOMIC DNA]</scope>
    <source>
        <strain evidence="2 3">PIMN-1</strain>
    </source>
</reference>
<proteinExistence type="predicted"/>
<feature type="transmembrane region" description="Helical" evidence="1">
    <location>
        <begin position="7"/>
        <end position="29"/>
    </location>
</feature>
<gene>
    <name evidence="2" type="ORF">ELUMI_v1c03580</name>
</gene>
<sequence length="253" mass="30308">MKKFKIISIIFLFIWIMLWGLFPAILVWATDVQPLWVLMLFAVVAVFNLVWWVLIADDKKELGMFTKFCFLFTLNFPALIFAKWYRQQKVEQENEEIAKKKIIDPELDNEYDFIPEWEKAIIAQKTPKKEKQPKKISAYLENPDFVLQRKIINAYCQYLLFLVLSEEQTLTDTFEMTSRVNNKAYTDNQEEQFRNFLKVFDMFLPDNFHKTNEELKMEIMKTLNDTTPAEVMVLYKENRIENTINVKQKLKLI</sequence>
<keyword evidence="3" id="KW-1185">Reference proteome</keyword>
<dbReference type="KEGG" id="elj:ELUMI_v1c03580"/>
<keyword evidence="1" id="KW-0472">Membrane</keyword>
<dbReference type="EMBL" id="CP024963">
    <property type="protein sequence ID" value="ATZ17083.1"/>
    <property type="molecule type" value="Genomic_DNA"/>
</dbReference>
<dbReference type="OrthoDB" id="9793489at2"/>
<feature type="transmembrane region" description="Helical" evidence="1">
    <location>
        <begin position="68"/>
        <end position="85"/>
    </location>
</feature>
<evidence type="ECO:0000313" key="2">
    <source>
        <dbReference type="EMBL" id="ATZ17083.1"/>
    </source>
</evidence>
<keyword evidence="1" id="KW-0812">Transmembrane</keyword>